<feature type="transmembrane region" description="Helical" evidence="6">
    <location>
        <begin position="204"/>
        <end position="223"/>
    </location>
</feature>
<feature type="transmembrane region" description="Helical" evidence="6">
    <location>
        <begin position="139"/>
        <end position="156"/>
    </location>
</feature>
<dbReference type="GO" id="GO:0005886">
    <property type="term" value="C:plasma membrane"/>
    <property type="evidence" value="ECO:0007669"/>
    <property type="project" value="TreeGrafter"/>
</dbReference>
<keyword evidence="3 6" id="KW-1133">Transmembrane helix</keyword>
<evidence type="ECO:0000256" key="2">
    <source>
        <dbReference type="ARBA" id="ARBA00022692"/>
    </source>
</evidence>
<dbReference type="GO" id="GO:0022857">
    <property type="term" value="F:transmembrane transporter activity"/>
    <property type="evidence" value="ECO:0007669"/>
    <property type="project" value="InterPro"/>
</dbReference>
<feature type="transmembrane region" description="Helical" evidence="6">
    <location>
        <begin position="384"/>
        <end position="405"/>
    </location>
</feature>
<feature type="transmembrane region" description="Helical" evidence="6">
    <location>
        <begin position="452"/>
        <end position="472"/>
    </location>
</feature>
<dbReference type="Gene3D" id="1.20.1250.20">
    <property type="entry name" value="MFS general substrate transporter like domains"/>
    <property type="match status" value="1"/>
</dbReference>
<feature type="transmembrane region" description="Helical" evidence="6">
    <location>
        <begin position="314"/>
        <end position="336"/>
    </location>
</feature>
<evidence type="ECO:0000313" key="9">
    <source>
        <dbReference type="Proteomes" id="UP000054481"/>
    </source>
</evidence>
<dbReference type="Pfam" id="PF07690">
    <property type="entry name" value="MFS_1"/>
    <property type="match status" value="1"/>
</dbReference>
<reference evidence="8 9" key="1">
    <citation type="journal article" date="2014" name="Genome Biol. Evol.">
        <title>Comparative genomics and transcriptomics analyses reveal divergent lifestyle features of nematode endoparasitic fungus Hirsutella minnesotensis.</title>
        <authorList>
            <person name="Lai Y."/>
            <person name="Liu K."/>
            <person name="Zhang X."/>
            <person name="Zhang X."/>
            <person name="Li K."/>
            <person name="Wang N."/>
            <person name="Shu C."/>
            <person name="Wu Y."/>
            <person name="Wang C."/>
            <person name="Bushley K.E."/>
            <person name="Xiang M."/>
            <person name="Liu X."/>
        </authorList>
    </citation>
    <scope>NUCLEOTIDE SEQUENCE [LARGE SCALE GENOMIC DNA]</scope>
    <source>
        <strain evidence="8 9">3608</strain>
    </source>
</reference>
<organism evidence="8 9">
    <name type="scientific">Hirsutella minnesotensis 3608</name>
    <dbReference type="NCBI Taxonomy" id="1043627"/>
    <lineage>
        <taxon>Eukaryota</taxon>
        <taxon>Fungi</taxon>
        <taxon>Dikarya</taxon>
        <taxon>Ascomycota</taxon>
        <taxon>Pezizomycotina</taxon>
        <taxon>Sordariomycetes</taxon>
        <taxon>Hypocreomycetidae</taxon>
        <taxon>Hypocreales</taxon>
        <taxon>Ophiocordycipitaceae</taxon>
        <taxon>Hirsutella</taxon>
    </lineage>
</organism>
<evidence type="ECO:0000256" key="1">
    <source>
        <dbReference type="ARBA" id="ARBA00004141"/>
    </source>
</evidence>
<feature type="transmembrane region" description="Helical" evidence="6">
    <location>
        <begin position="417"/>
        <end position="440"/>
    </location>
</feature>
<feature type="transmembrane region" description="Helical" evidence="6">
    <location>
        <begin position="177"/>
        <end position="198"/>
    </location>
</feature>
<sequence>MASSHGLTSCSTESITPGSVEKRLTQFQVTFNANDPENPKNWPAWYKAWVMVTVAFSAWVVVLYSTSYTSSLPGLKEEFHISRLAGVMGLTAYLLGLALGSLFAPPMSELYGRRIIYLTSFCLWALFIIPSALAHSLSVILAVRFMSGIFGAALVSNGPGTVVDISTPEHLASGMSLYSLGPFNGPVLGPLIGGFVFQALGWRWTNWIVLIMGAVALAMMFTVKETYAPEILRRRASRLRAQSGNPSLWCRYDRDCSAFQMLRMNIMRPCVLFFTEPIVCFINVWNALIYGVLYLCFVAYPIVFTHHRGWGPGFTGMSFLGIGFGIVLVIVSEPLIRRFINSQTRDPKTGKPPPEAAALVMMIGSLLTPLGQLGFSWTCLPVTIHWSIPILFGIPFGAGNTLSFIYSNNYLASAYGIYAASALASNAVIRSLFGATLPLAGAKMYHFLTPQIAGTICGALEVAMIPIPFVLWRYGKRIRDKSKTISRLQEEHYNGRL</sequence>
<dbReference type="EMBL" id="KQ030522">
    <property type="protein sequence ID" value="KJZ74884.1"/>
    <property type="molecule type" value="Genomic_DNA"/>
</dbReference>
<dbReference type="AlphaFoldDB" id="A0A0F8A584"/>
<evidence type="ECO:0000256" key="3">
    <source>
        <dbReference type="ARBA" id="ARBA00022989"/>
    </source>
</evidence>
<keyword evidence="4 6" id="KW-0472">Membrane</keyword>
<feature type="transmembrane region" description="Helical" evidence="6">
    <location>
        <begin position="44"/>
        <end position="64"/>
    </location>
</feature>
<dbReference type="CDD" id="cd17323">
    <property type="entry name" value="MFS_Tpo1_MDR_like"/>
    <property type="match status" value="1"/>
</dbReference>
<evidence type="ECO:0000256" key="5">
    <source>
        <dbReference type="ARBA" id="ARBA00023180"/>
    </source>
</evidence>
<name>A0A0F8A584_9HYPO</name>
<dbReference type="InterPro" id="IPR036259">
    <property type="entry name" value="MFS_trans_sf"/>
</dbReference>
<dbReference type="PANTHER" id="PTHR23502:SF12">
    <property type="entry name" value="MULTIDRUG TRANSPORTER, PUTATIVE (AFU_ORTHOLOGUE AFUA_1G06440)-RELATED"/>
    <property type="match status" value="1"/>
</dbReference>
<dbReference type="OrthoDB" id="3365399at2759"/>
<dbReference type="FunFam" id="1.20.1250.20:FF:000011">
    <property type="entry name" value="MFS multidrug transporter, putative"/>
    <property type="match status" value="1"/>
</dbReference>
<evidence type="ECO:0000313" key="8">
    <source>
        <dbReference type="EMBL" id="KJZ74884.1"/>
    </source>
</evidence>
<dbReference type="PANTHER" id="PTHR23502">
    <property type="entry name" value="MAJOR FACILITATOR SUPERFAMILY"/>
    <property type="match status" value="1"/>
</dbReference>
<gene>
    <name evidence="8" type="ORF">HIM_05793</name>
</gene>
<feature type="transmembrane region" description="Helical" evidence="6">
    <location>
        <begin position="271"/>
        <end position="302"/>
    </location>
</feature>
<dbReference type="Proteomes" id="UP000054481">
    <property type="component" value="Unassembled WGS sequence"/>
</dbReference>
<dbReference type="SUPFAM" id="SSF103473">
    <property type="entry name" value="MFS general substrate transporter"/>
    <property type="match status" value="1"/>
</dbReference>
<dbReference type="PROSITE" id="PS50850">
    <property type="entry name" value="MFS"/>
    <property type="match status" value="1"/>
</dbReference>
<comment type="subcellular location">
    <subcellularLocation>
        <location evidence="1">Membrane</location>
        <topology evidence="1">Multi-pass membrane protein</topology>
    </subcellularLocation>
</comment>
<dbReference type="InterPro" id="IPR011701">
    <property type="entry name" value="MFS"/>
</dbReference>
<keyword evidence="2 6" id="KW-0812">Transmembrane</keyword>
<evidence type="ECO:0000259" key="7">
    <source>
        <dbReference type="PROSITE" id="PS50850"/>
    </source>
</evidence>
<accession>A0A0F8A584</accession>
<evidence type="ECO:0000256" key="4">
    <source>
        <dbReference type="ARBA" id="ARBA00023136"/>
    </source>
</evidence>
<feature type="transmembrane region" description="Helical" evidence="6">
    <location>
        <begin position="356"/>
        <end position="378"/>
    </location>
</feature>
<feature type="transmembrane region" description="Helical" evidence="6">
    <location>
        <begin position="84"/>
        <end position="103"/>
    </location>
</feature>
<feature type="transmembrane region" description="Helical" evidence="6">
    <location>
        <begin position="115"/>
        <end position="133"/>
    </location>
</feature>
<protein>
    <recommendedName>
        <fullName evidence="7">Major facilitator superfamily (MFS) profile domain-containing protein</fullName>
    </recommendedName>
</protein>
<keyword evidence="9" id="KW-1185">Reference proteome</keyword>
<dbReference type="InterPro" id="IPR020846">
    <property type="entry name" value="MFS_dom"/>
</dbReference>
<proteinExistence type="predicted"/>
<evidence type="ECO:0000256" key="6">
    <source>
        <dbReference type="SAM" id="Phobius"/>
    </source>
</evidence>
<feature type="domain" description="Major facilitator superfamily (MFS) profile" evidence="7">
    <location>
        <begin position="50"/>
        <end position="497"/>
    </location>
</feature>
<keyword evidence="5" id="KW-0325">Glycoprotein</keyword>